<keyword evidence="1" id="KW-0812">Transmembrane</keyword>
<reference evidence="2" key="1">
    <citation type="submission" date="2014-09" db="EMBL/GenBank/DDBJ databases">
        <authorList>
            <person name="Magalhaes I.L.F."/>
            <person name="Oliveira U."/>
            <person name="Santos F.R."/>
            <person name="Vidigal T.H.D.A."/>
            <person name="Brescovit A.D."/>
            <person name="Santos A.J."/>
        </authorList>
    </citation>
    <scope>NUCLEOTIDE SEQUENCE</scope>
    <source>
        <tissue evidence="2">Shoot tissue taken approximately 20 cm above the soil surface</tissue>
    </source>
</reference>
<reference evidence="2" key="2">
    <citation type="journal article" date="2015" name="Data Brief">
        <title>Shoot transcriptome of the giant reed, Arundo donax.</title>
        <authorList>
            <person name="Barrero R.A."/>
            <person name="Guerrero F.D."/>
            <person name="Moolhuijzen P."/>
            <person name="Goolsby J.A."/>
            <person name="Tidwell J."/>
            <person name="Bellgard S.E."/>
            <person name="Bellgard M.I."/>
        </authorList>
    </citation>
    <scope>NUCLEOTIDE SEQUENCE</scope>
    <source>
        <tissue evidence="2">Shoot tissue taken approximately 20 cm above the soil surface</tissue>
    </source>
</reference>
<organism evidence="2">
    <name type="scientific">Arundo donax</name>
    <name type="common">Giant reed</name>
    <name type="synonym">Donax arundinaceus</name>
    <dbReference type="NCBI Taxonomy" id="35708"/>
    <lineage>
        <taxon>Eukaryota</taxon>
        <taxon>Viridiplantae</taxon>
        <taxon>Streptophyta</taxon>
        <taxon>Embryophyta</taxon>
        <taxon>Tracheophyta</taxon>
        <taxon>Spermatophyta</taxon>
        <taxon>Magnoliopsida</taxon>
        <taxon>Liliopsida</taxon>
        <taxon>Poales</taxon>
        <taxon>Poaceae</taxon>
        <taxon>PACMAD clade</taxon>
        <taxon>Arundinoideae</taxon>
        <taxon>Arundineae</taxon>
        <taxon>Arundo</taxon>
    </lineage>
</organism>
<evidence type="ECO:0000313" key="2">
    <source>
        <dbReference type="EMBL" id="JAD65788.1"/>
    </source>
</evidence>
<sequence length="49" mass="4814">MAPAVCCHLHLGAGVHGPIAAIGVAAAAAATTWAWAALCRDGRARSFAA</sequence>
<keyword evidence="1" id="KW-0472">Membrane</keyword>
<feature type="transmembrane region" description="Helical" evidence="1">
    <location>
        <begin position="19"/>
        <end position="38"/>
    </location>
</feature>
<dbReference type="AlphaFoldDB" id="A0A0A9BUA5"/>
<name>A0A0A9BUA5_ARUDO</name>
<keyword evidence="1" id="KW-1133">Transmembrane helix</keyword>
<protein>
    <submittedName>
        <fullName evidence="2">Uncharacterized protein</fullName>
    </submittedName>
</protein>
<proteinExistence type="predicted"/>
<evidence type="ECO:0000256" key="1">
    <source>
        <dbReference type="SAM" id="Phobius"/>
    </source>
</evidence>
<accession>A0A0A9BUA5</accession>
<dbReference type="EMBL" id="GBRH01232107">
    <property type="protein sequence ID" value="JAD65788.1"/>
    <property type="molecule type" value="Transcribed_RNA"/>
</dbReference>